<dbReference type="PROSITE" id="PS51125">
    <property type="entry name" value="NHL"/>
    <property type="match status" value="1"/>
</dbReference>
<dbReference type="PANTHER" id="PTHR24104:SF48">
    <property type="entry name" value="PROTEIN WECH"/>
    <property type="match status" value="1"/>
</dbReference>
<protein>
    <submittedName>
        <fullName evidence="3">Tripartite motif-containing protein 71</fullName>
    </submittedName>
</protein>
<feature type="repeat" description="NHL" evidence="2">
    <location>
        <begin position="33"/>
        <end position="72"/>
    </location>
</feature>
<proteinExistence type="predicted"/>
<dbReference type="SUPFAM" id="SSF63829">
    <property type="entry name" value="Calcium-dependent phosphotriesterase"/>
    <property type="match status" value="1"/>
</dbReference>
<evidence type="ECO:0000256" key="2">
    <source>
        <dbReference type="PROSITE-ProRule" id="PRU00504"/>
    </source>
</evidence>
<dbReference type="InterPro" id="IPR011042">
    <property type="entry name" value="6-blade_b-propeller_TolB-like"/>
</dbReference>
<dbReference type="GO" id="GO:0000209">
    <property type="term" value="P:protein polyubiquitination"/>
    <property type="evidence" value="ECO:0007669"/>
    <property type="project" value="TreeGrafter"/>
</dbReference>
<reference evidence="3 4" key="1">
    <citation type="journal article" date="2013" name="Mar. Genomics">
        <title>Expression of sulfatases in Rhodopirellula baltica and the diversity of sulfatases in the genus Rhodopirellula.</title>
        <authorList>
            <person name="Wegner C.E."/>
            <person name="Richter-Heitmann T."/>
            <person name="Klindworth A."/>
            <person name="Klockow C."/>
            <person name="Richter M."/>
            <person name="Achstetter T."/>
            <person name="Glockner F.O."/>
            <person name="Harder J."/>
        </authorList>
    </citation>
    <scope>NUCLEOTIDE SEQUENCE [LARGE SCALE GENOMIC DNA]</scope>
    <source>
        <strain evidence="3 4">SM1</strain>
    </source>
</reference>
<organism evidence="3 4">
    <name type="scientific">Rhodopirellula maiorica SM1</name>
    <dbReference type="NCBI Taxonomy" id="1265738"/>
    <lineage>
        <taxon>Bacteria</taxon>
        <taxon>Pseudomonadati</taxon>
        <taxon>Planctomycetota</taxon>
        <taxon>Planctomycetia</taxon>
        <taxon>Pirellulales</taxon>
        <taxon>Pirellulaceae</taxon>
        <taxon>Novipirellula</taxon>
    </lineage>
</organism>
<dbReference type="AlphaFoldDB" id="M5RUM8"/>
<keyword evidence="1" id="KW-0677">Repeat</keyword>
<keyword evidence="4" id="KW-1185">Reference proteome</keyword>
<dbReference type="EMBL" id="ANOG01000008">
    <property type="protein sequence ID" value="EMI23000.1"/>
    <property type="molecule type" value="Genomic_DNA"/>
</dbReference>
<comment type="caution">
    <text evidence="3">The sequence shown here is derived from an EMBL/GenBank/DDBJ whole genome shotgun (WGS) entry which is preliminary data.</text>
</comment>
<accession>M5RUM8</accession>
<gene>
    <name evidence="3" type="ORF">RMSM_00061</name>
</gene>
<name>M5RUM8_9BACT</name>
<dbReference type="PATRIC" id="fig|1265738.3.peg.59"/>
<dbReference type="PANTHER" id="PTHR24104">
    <property type="entry name" value="E3 UBIQUITIN-PROTEIN LIGASE NHLRC1-RELATED"/>
    <property type="match status" value="1"/>
</dbReference>
<dbReference type="Proteomes" id="UP000011991">
    <property type="component" value="Unassembled WGS sequence"/>
</dbReference>
<dbReference type="GO" id="GO:0043161">
    <property type="term" value="P:proteasome-mediated ubiquitin-dependent protein catabolic process"/>
    <property type="evidence" value="ECO:0007669"/>
    <property type="project" value="TreeGrafter"/>
</dbReference>
<evidence type="ECO:0000256" key="1">
    <source>
        <dbReference type="ARBA" id="ARBA00022737"/>
    </source>
</evidence>
<evidence type="ECO:0000313" key="3">
    <source>
        <dbReference type="EMBL" id="EMI23000.1"/>
    </source>
</evidence>
<dbReference type="Pfam" id="PF01436">
    <property type="entry name" value="NHL"/>
    <property type="match status" value="1"/>
</dbReference>
<sequence length="73" mass="8261">MAFASDGTLIVCEYGNQRLQRFTPEGKWIATWGAPGFQPGQLYQPWGVVVDSQDRVHVLDSNNHRVQRLALFS</sequence>
<evidence type="ECO:0000313" key="4">
    <source>
        <dbReference type="Proteomes" id="UP000011991"/>
    </source>
</evidence>
<dbReference type="InterPro" id="IPR001258">
    <property type="entry name" value="NHL_repeat"/>
</dbReference>
<dbReference type="Gene3D" id="2.120.10.30">
    <property type="entry name" value="TolB, C-terminal domain"/>
    <property type="match status" value="1"/>
</dbReference>
<dbReference type="InterPro" id="IPR050952">
    <property type="entry name" value="TRIM-NHL_E3_ligases"/>
</dbReference>
<dbReference type="GO" id="GO:0061630">
    <property type="term" value="F:ubiquitin protein ligase activity"/>
    <property type="evidence" value="ECO:0007669"/>
    <property type="project" value="TreeGrafter"/>
</dbReference>